<feature type="chain" id="PRO_5010192466" description="Peptidase A1 domain-containing protein" evidence="6">
    <location>
        <begin position="19"/>
        <end position="412"/>
    </location>
</feature>
<reference evidence="8 9" key="1">
    <citation type="submission" date="2016-11" db="EMBL/GenBank/DDBJ databases">
        <title>The macronuclear genome of Stentor coeruleus: a giant cell with tiny introns.</title>
        <authorList>
            <person name="Slabodnick M."/>
            <person name="Ruby J.G."/>
            <person name="Reiff S.B."/>
            <person name="Swart E.C."/>
            <person name="Gosai S."/>
            <person name="Prabakaran S."/>
            <person name="Witkowska E."/>
            <person name="Larue G.E."/>
            <person name="Fisher S."/>
            <person name="Freeman R.M."/>
            <person name="Gunawardena J."/>
            <person name="Chu W."/>
            <person name="Stover N.A."/>
            <person name="Gregory B.D."/>
            <person name="Nowacki M."/>
            <person name="Derisi J."/>
            <person name="Roy S.W."/>
            <person name="Marshall W.F."/>
            <person name="Sood P."/>
        </authorList>
    </citation>
    <scope>NUCLEOTIDE SEQUENCE [LARGE SCALE GENOMIC DNA]</scope>
    <source>
        <strain evidence="8">WM001</strain>
    </source>
</reference>
<protein>
    <recommendedName>
        <fullName evidence="7">Peptidase A1 domain-containing protein</fullName>
    </recommendedName>
</protein>
<dbReference type="SUPFAM" id="SSF50630">
    <property type="entry name" value="Acid proteases"/>
    <property type="match status" value="1"/>
</dbReference>
<dbReference type="GO" id="GO:0004190">
    <property type="term" value="F:aspartic-type endopeptidase activity"/>
    <property type="evidence" value="ECO:0007669"/>
    <property type="project" value="UniProtKB-KW"/>
</dbReference>
<evidence type="ECO:0000259" key="7">
    <source>
        <dbReference type="PROSITE" id="PS51767"/>
    </source>
</evidence>
<dbReference type="PRINTS" id="PR00792">
    <property type="entry name" value="PEPSIN"/>
</dbReference>
<name>A0A1R2BB80_9CILI</name>
<evidence type="ECO:0000256" key="3">
    <source>
        <dbReference type="ARBA" id="ARBA00022750"/>
    </source>
</evidence>
<keyword evidence="6" id="KW-0732">Signal</keyword>
<keyword evidence="9" id="KW-1185">Reference proteome</keyword>
<feature type="signal peptide" evidence="6">
    <location>
        <begin position="1"/>
        <end position="18"/>
    </location>
</feature>
<evidence type="ECO:0000256" key="6">
    <source>
        <dbReference type="SAM" id="SignalP"/>
    </source>
</evidence>
<feature type="disulfide bond" evidence="5">
    <location>
        <begin position="310"/>
        <end position="345"/>
    </location>
</feature>
<dbReference type="InterPro" id="IPR033121">
    <property type="entry name" value="PEPTIDASE_A1"/>
</dbReference>
<dbReference type="EMBL" id="MPUH01000781">
    <property type="protein sequence ID" value="OMJ74006.1"/>
    <property type="molecule type" value="Genomic_DNA"/>
</dbReference>
<proteinExistence type="inferred from homology"/>
<sequence>MVILELLFILALQGECSIKIPLTRKINTKSRELTTLPTEDKLKTYMGFTYYYFLANFSVGTPPQYFTVGIHSEDSIFYLETKPCDKCPSYFLNKFDPSASSTYEEIDDSFGYHPDIFYLHNSSYEFDIIVSKDIMKFGNEETKQYLALLTFPFESDFKFNFSVYDGALGLSLRKSNYDFPTFIDSLKSAGIIDKKLYSLYTSKVYLNSSFEIEDYPSSHLEFGDYDLETYSSTGKILVTIPITMDDYIGSYSFDIYFDGVKLNADGGLAFSIGVYYMGAQKTDFYEIFNHLTNTLAHNCTLDYLESSFSCICDDVYSMPSMYFKYKEVSFLLNQSELWAKKDDICISHILKSYDDHWHIGDILLSKYYAIFDFDNNEISLAPAALEVIEKEEDITSSKGIYIAVAFSLLALS</sequence>
<comment type="caution">
    <text evidence="8">The sequence shown here is derived from an EMBL/GenBank/DDBJ whole genome shotgun (WGS) entry which is preliminary data.</text>
</comment>
<evidence type="ECO:0000313" key="8">
    <source>
        <dbReference type="EMBL" id="OMJ74006.1"/>
    </source>
</evidence>
<keyword evidence="5" id="KW-1015">Disulfide bond</keyword>
<feature type="domain" description="Peptidase A1" evidence="7">
    <location>
        <begin position="53"/>
        <end position="381"/>
    </location>
</feature>
<dbReference type="GO" id="GO:0006508">
    <property type="term" value="P:proteolysis"/>
    <property type="evidence" value="ECO:0007669"/>
    <property type="project" value="UniProtKB-KW"/>
</dbReference>
<dbReference type="PANTHER" id="PTHR47966:SF51">
    <property type="entry name" value="BETA-SITE APP-CLEAVING ENZYME, ISOFORM A-RELATED"/>
    <property type="match status" value="1"/>
</dbReference>
<gene>
    <name evidence="8" type="ORF">SteCoe_27188</name>
</gene>
<dbReference type="PANTHER" id="PTHR47966">
    <property type="entry name" value="BETA-SITE APP-CLEAVING ENZYME, ISOFORM A-RELATED"/>
    <property type="match status" value="1"/>
</dbReference>
<evidence type="ECO:0000256" key="4">
    <source>
        <dbReference type="ARBA" id="ARBA00022801"/>
    </source>
</evidence>
<evidence type="ECO:0000256" key="2">
    <source>
        <dbReference type="ARBA" id="ARBA00022670"/>
    </source>
</evidence>
<evidence type="ECO:0000256" key="1">
    <source>
        <dbReference type="ARBA" id="ARBA00007447"/>
    </source>
</evidence>
<dbReference type="InterPro" id="IPR034164">
    <property type="entry name" value="Pepsin-like_dom"/>
</dbReference>
<dbReference type="PROSITE" id="PS51767">
    <property type="entry name" value="PEPTIDASE_A1"/>
    <property type="match status" value="1"/>
</dbReference>
<comment type="similarity">
    <text evidence="1">Belongs to the peptidase A1 family.</text>
</comment>
<evidence type="ECO:0000313" key="9">
    <source>
        <dbReference type="Proteomes" id="UP000187209"/>
    </source>
</evidence>
<accession>A0A1R2BB80</accession>
<dbReference type="InterPro" id="IPR021109">
    <property type="entry name" value="Peptidase_aspartic_dom_sf"/>
</dbReference>
<dbReference type="Pfam" id="PF00026">
    <property type="entry name" value="Asp"/>
    <property type="match status" value="1"/>
</dbReference>
<dbReference type="OrthoDB" id="771136at2759"/>
<keyword evidence="2" id="KW-0645">Protease</keyword>
<dbReference type="CDD" id="cd05471">
    <property type="entry name" value="pepsin_like"/>
    <property type="match status" value="1"/>
</dbReference>
<keyword evidence="3" id="KW-0064">Aspartyl protease</keyword>
<evidence type="ECO:0000256" key="5">
    <source>
        <dbReference type="PIRSR" id="PIRSR601461-2"/>
    </source>
</evidence>
<dbReference type="Gene3D" id="2.40.70.10">
    <property type="entry name" value="Acid Proteases"/>
    <property type="match status" value="2"/>
</dbReference>
<organism evidence="8 9">
    <name type="scientific">Stentor coeruleus</name>
    <dbReference type="NCBI Taxonomy" id="5963"/>
    <lineage>
        <taxon>Eukaryota</taxon>
        <taxon>Sar</taxon>
        <taxon>Alveolata</taxon>
        <taxon>Ciliophora</taxon>
        <taxon>Postciliodesmatophora</taxon>
        <taxon>Heterotrichea</taxon>
        <taxon>Heterotrichida</taxon>
        <taxon>Stentoridae</taxon>
        <taxon>Stentor</taxon>
    </lineage>
</organism>
<dbReference type="Proteomes" id="UP000187209">
    <property type="component" value="Unassembled WGS sequence"/>
</dbReference>
<dbReference type="InterPro" id="IPR001461">
    <property type="entry name" value="Aspartic_peptidase_A1"/>
</dbReference>
<dbReference type="AlphaFoldDB" id="A0A1R2BB80"/>
<keyword evidence="4" id="KW-0378">Hydrolase</keyword>